<organism evidence="10 11">
    <name type="scientific">Kalanchoe fedtschenkoi</name>
    <name type="common">Lavender scallops</name>
    <name type="synonym">South American air plant</name>
    <dbReference type="NCBI Taxonomy" id="63787"/>
    <lineage>
        <taxon>Eukaryota</taxon>
        <taxon>Viridiplantae</taxon>
        <taxon>Streptophyta</taxon>
        <taxon>Embryophyta</taxon>
        <taxon>Tracheophyta</taxon>
        <taxon>Spermatophyta</taxon>
        <taxon>Magnoliopsida</taxon>
        <taxon>eudicotyledons</taxon>
        <taxon>Gunneridae</taxon>
        <taxon>Pentapetalae</taxon>
        <taxon>Saxifragales</taxon>
        <taxon>Crassulaceae</taxon>
        <taxon>Kalanchoe</taxon>
    </lineage>
</organism>
<keyword evidence="3" id="KW-1003">Cell membrane</keyword>
<dbReference type="Pfam" id="PF14368">
    <property type="entry name" value="LTP_2"/>
    <property type="match status" value="1"/>
</dbReference>
<comment type="subcellular location">
    <subcellularLocation>
        <location evidence="1">Cell membrane</location>
        <topology evidence="1">Lipid-anchor</topology>
        <topology evidence="1">GPI-anchor</topology>
    </subcellularLocation>
</comment>
<keyword evidence="5" id="KW-0732">Signal</keyword>
<dbReference type="SUPFAM" id="SSF47699">
    <property type="entry name" value="Bifunctional inhibitor/lipid-transfer protein/seed storage 2S albumin"/>
    <property type="match status" value="1"/>
</dbReference>
<feature type="domain" description="Bifunctional inhibitor/plant lipid transfer protein/seed storage helical" evidence="9">
    <location>
        <begin position="6"/>
        <end position="74"/>
    </location>
</feature>
<dbReference type="GO" id="GO:0005886">
    <property type="term" value="C:plasma membrane"/>
    <property type="evidence" value="ECO:0007669"/>
    <property type="project" value="UniProtKB-SubCell"/>
</dbReference>
<keyword evidence="11" id="KW-1185">Reference proteome</keyword>
<dbReference type="InterPro" id="IPR043325">
    <property type="entry name" value="LTSS"/>
</dbReference>
<keyword evidence="4" id="KW-0472">Membrane</keyword>
<name>A0A7N0TUZ6_KALFE</name>
<dbReference type="OMA" id="VECLCEG"/>
<keyword evidence="6" id="KW-1015">Disulfide bond</keyword>
<evidence type="ECO:0000256" key="3">
    <source>
        <dbReference type="ARBA" id="ARBA00022475"/>
    </source>
</evidence>
<evidence type="ECO:0000256" key="8">
    <source>
        <dbReference type="ARBA" id="ARBA00023288"/>
    </source>
</evidence>
<evidence type="ECO:0000256" key="5">
    <source>
        <dbReference type="ARBA" id="ARBA00022729"/>
    </source>
</evidence>
<reference evidence="10" key="1">
    <citation type="submission" date="2021-01" db="UniProtKB">
        <authorList>
            <consortium name="EnsemblPlants"/>
        </authorList>
    </citation>
    <scope>IDENTIFICATION</scope>
</reference>
<dbReference type="InterPro" id="IPR016140">
    <property type="entry name" value="Bifunc_inhib/LTP/seed_store"/>
</dbReference>
<keyword evidence="4" id="KW-0336">GPI-anchor</keyword>
<evidence type="ECO:0000256" key="7">
    <source>
        <dbReference type="ARBA" id="ARBA00023180"/>
    </source>
</evidence>
<protein>
    <recommendedName>
        <fullName evidence="9">Bifunctional inhibitor/plant lipid transfer protein/seed storage helical domain-containing protein</fullName>
    </recommendedName>
</protein>
<dbReference type="PANTHER" id="PTHR33044">
    <property type="entry name" value="BIFUNCTIONAL INHIBITOR/LIPID-TRANSFER PROTEIN/SEED STORAGE 2S ALBUMIN SUPERFAMILY PROTEIN-RELATED"/>
    <property type="match status" value="1"/>
</dbReference>
<dbReference type="Proteomes" id="UP000594263">
    <property type="component" value="Unplaced"/>
</dbReference>
<dbReference type="Gene3D" id="1.10.110.10">
    <property type="entry name" value="Plant lipid-transfer and hydrophobic proteins"/>
    <property type="match status" value="1"/>
</dbReference>
<sequence length="82" mass="8444">MNMVACLTYVSGGSSVTKPEGTCCAGLKTLLRTRAECLCQGLKSSSHLGIVLSVTKAATLPAACSLSSPSISNYGRNSTFQL</sequence>
<evidence type="ECO:0000256" key="4">
    <source>
        <dbReference type="ARBA" id="ARBA00022622"/>
    </source>
</evidence>
<evidence type="ECO:0000313" key="11">
    <source>
        <dbReference type="Proteomes" id="UP000594263"/>
    </source>
</evidence>
<dbReference type="Gramene" id="Kaladp0046s0307.1.v1.1">
    <property type="protein sequence ID" value="Kaladp0046s0307.1.v1.1.CDS.1"/>
    <property type="gene ID" value="Kaladp0046s0307.v1.1"/>
</dbReference>
<dbReference type="SMART" id="SM00499">
    <property type="entry name" value="AAI"/>
    <property type="match status" value="1"/>
</dbReference>
<evidence type="ECO:0000256" key="6">
    <source>
        <dbReference type="ARBA" id="ARBA00023157"/>
    </source>
</evidence>
<keyword evidence="8" id="KW-0449">Lipoprotein</keyword>
<proteinExistence type="inferred from homology"/>
<evidence type="ECO:0000256" key="1">
    <source>
        <dbReference type="ARBA" id="ARBA00004609"/>
    </source>
</evidence>
<dbReference type="EnsemblPlants" id="Kaladp0046s0307.1.v1.1">
    <property type="protein sequence ID" value="Kaladp0046s0307.1.v1.1.CDS.1"/>
    <property type="gene ID" value="Kaladp0046s0307.v1.1"/>
</dbReference>
<dbReference type="InterPro" id="IPR036312">
    <property type="entry name" value="Bifun_inhib/LTP/seed_sf"/>
</dbReference>
<comment type="similarity">
    <text evidence="2">Belongs to the plant LTP family.</text>
</comment>
<evidence type="ECO:0000259" key="9">
    <source>
        <dbReference type="SMART" id="SM00499"/>
    </source>
</evidence>
<dbReference type="GO" id="GO:0098552">
    <property type="term" value="C:side of membrane"/>
    <property type="evidence" value="ECO:0007669"/>
    <property type="project" value="UniProtKB-KW"/>
</dbReference>
<dbReference type="CDD" id="cd00010">
    <property type="entry name" value="AAI_LTSS"/>
    <property type="match status" value="1"/>
</dbReference>
<dbReference type="AlphaFoldDB" id="A0A7N0TUZ6"/>
<accession>A0A7N0TUZ6</accession>
<evidence type="ECO:0000256" key="2">
    <source>
        <dbReference type="ARBA" id="ARBA00009748"/>
    </source>
</evidence>
<evidence type="ECO:0000313" key="10">
    <source>
        <dbReference type="EnsemblPlants" id="Kaladp0046s0307.1.v1.1.CDS.1"/>
    </source>
</evidence>
<keyword evidence="7" id="KW-0325">Glycoprotein</keyword>